<protein>
    <submittedName>
        <fullName evidence="2">Uncharacterized protein</fullName>
    </submittedName>
</protein>
<evidence type="ECO:0000256" key="1">
    <source>
        <dbReference type="SAM" id="MobiDB-lite"/>
    </source>
</evidence>
<dbReference type="Proteomes" id="UP000663880">
    <property type="component" value="Unassembled WGS sequence"/>
</dbReference>
<dbReference type="AlphaFoldDB" id="A0A821U9B0"/>
<name>A0A821U9B0_9NEOP</name>
<keyword evidence="3" id="KW-1185">Reference proteome</keyword>
<dbReference type="EMBL" id="CAJOBZ010000029">
    <property type="protein sequence ID" value="CAF4886048.1"/>
    <property type="molecule type" value="Genomic_DNA"/>
</dbReference>
<accession>A0A821U9B0</accession>
<comment type="caution">
    <text evidence="2">The sequence shown here is derived from an EMBL/GenBank/DDBJ whole genome shotgun (WGS) entry which is preliminary data.</text>
</comment>
<evidence type="ECO:0000313" key="2">
    <source>
        <dbReference type="EMBL" id="CAF4886048.1"/>
    </source>
</evidence>
<organism evidence="2 3">
    <name type="scientific">Pieris macdunnoughi</name>
    <dbReference type="NCBI Taxonomy" id="345717"/>
    <lineage>
        <taxon>Eukaryota</taxon>
        <taxon>Metazoa</taxon>
        <taxon>Ecdysozoa</taxon>
        <taxon>Arthropoda</taxon>
        <taxon>Hexapoda</taxon>
        <taxon>Insecta</taxon>
        <taxon>Pterygota</taxon>
        <taxon>Neoptera</taxon>
        <taxon>Endopterygota</taxon>
        <taxon>Lepidoptera</taxon>
        <taxon>Glossata</taxon>
        <taxon>Ditrysia</taxon>
        <taxon>Papilionoidea</taxon>
        <taxon>Pieridae</taxon>
        <taxon>Pierinae</taxon>
        <taxon>Pieris</taxon>
    </lineage>
</organism>
<sequence length="67" mass="7392">MDSFTKFIKSVLPPAEPRTASSLVEARVYQKPTNQLPPSRDSSPPGTPPGSPKPKKKTNENEEEKDK</sequence>
<reference evidence="2" key="1">
    <citation type="submission" date="2021-02" db="EMBL/GenBank/DDBJ databases">
        <authorList>
            <person name="Steward A R."/>
        </authorList>
    </citation>
    <scope>NUCLEOTIDE SEQUENCE</scope>
</reference>
<gene>
    <name evidence="2" type="ORF">PMACD_LOCUS10038</name>
</gene>
<evidence type="ECO:0000313" key="3">
    <source>
        <dbReference type="Proteomes" id="UP000663880"/>
    </source>
</evidence>
<feature type="region of interest" description="Disordered" evidence="1">
    <location>
        <begin position="27"/>
        <end position="67"/>
    </location>
</feature>
<proteinExistence type="predicted"/>
<feature type="compositionally biased region" description="Basic and acidic residues" evidence="1">
    <location>
        <begin position="57"/>
        <end position="67"/>
    </location>
</feature>